<protein>
    <submittedName>
        <fullName evidence="4">Phage tail tape measure protein</fullName>
    </submittedName>
</protein>
<reference evidence="4" key="1">
    <citation type="submission" date="2020-08" db="EMBL/GenBank/DDBJ databases">
        <title>Genome public.</title>
        <authorList>
            <person name="Liu C."/>
            <person name="Sun Q."/>
        </authorList>
    </citation>
    <scope>NUCLEOTIDE SEQUENCE</scope>
    <source>
        <strain evidence="4">NSJ-53</strain>
    </source>
</reference>
<keyword evidence="1" id="KW-1188">Viral release from host cell</keyword>
<sequence>MALKTIREAALKVTTDGEEKTLRTIKEINASLSKASSSLAKVNAQYGTNSKSAEALSARSKALTEKLEAQRERTERLRRELEDVKNEYGENSAEATKYEAMLARSEVVEVSLERQIRETNAELENQSNKWSAVARQCEVASGKLSAAGQKMSSIGNTMTLGLTTPLLAAGTAAVKTSINFESAFAGVRKTVDATDDQLKTLKQGIIDMSLEMPSSAVEIAAVAEAAGQLGIETDNILGFTRAMMDLSVATDIASSEGAVQLAQFANITQMSQKDFDRLGSTIVALGNNSATTESKILAMMQRLAGAGNQIGLSEAEIAGISAALASVGIEAEAGGSAFSKLFAQMQVAVETGNDSLGDFAAVAGMTAEEFKTRFQGDAAGAIVEFIDGLSHMSEEGMSSIGVLEEMGITELRLRDSLLRTSNAGDLVRESISLANSAWWENNALTKEAEQRYGTTESQLKILWNEILELARQMGDQMVPALREVIASIKPLIQNFNNLSTEQKANIIKWAGVIAAMGPMVALAGKITSGIGSVIGAFGKLTKIMQTTSALGTAGSGPAGWILMSVAALATLTTYLIAASDPLSNFREAMAGIKVEIDPLTQSLQGASAATIDMSKAVGESGRSLSELENEYTTIQTNINRISQETSAERRAALEEEIGALEELTGKLIEVQEEIIGTYETKQRSMLGQANAYANNMTKENAQMLVENAQGAREGVKEQLEKQRDDRLAYLQSEYEAGRLSQFQWERHMSDTVTNYERQLTETDRVYADTVSIVAQGYAKRYTVESVGLADLMTLNNNYSIAYAEYQAKLTTIDNDSTLSFIDKSQRKAAAQNDFAQKTKGWADQYATALQSMDLSTIQAFNAMIAAIEENGGVIEGEALGMARMIVDTFQNMPPELRAQGAEMMRQLGLGIDSNGNVVFIATETVSQEAADALNARLNSAEGRKAGENYAQGVADGMTSKMDSLVARARNMANMINSAFNKVLDIRSPSRKGAWSGSMWGAGVELGIESSRARIKRAVENIAAIPASMQFGVSPYSNLVPVASMMGRVETALAQPSVNQSRTVNIYQTNNISSPEYLSPGEAARKSRNELQKTALLWR</sequence>
<evidence type="ECO:0000256" key="1">
    <source>
        <dbReference type="ARBA" id="ARBA00022612"/>
    </source>
</evidence>
<dbReference type="AlphaFoldDB" id="A0A926HQZ6"/>
<gene>
    <name evidence="4" type="ORF">H8696_07830</name>
</gene>
<feature type="coiled-coil region" evidence="2">
    <location>
        <begin position="624"/>
        <end position="673"/>
    </location>
</feature>
<dbReference type="EMBL" id="JACRSR010000003">
    <property type="protein sequence ID" value="MBC8531756.1"/>
    <property type="molecule type" value="Genomic_DNA"/>
</dbReference>
<dbReference type="PANTHER" id="PTHR37813">
    <property type="entry name" value="FELS-2 PROPHAGE PROTEIN"/>
    <property type="match status" value="1"/>
</dbReference>
<evidence type="ECO:0000256" key="2">
    <source>
        <dbReference type="SAM" id="Coils"/>
    </source>
</evidence>
<evidence type="ECO:0000259" key="3">
    <source>
        <dbReference type="Pfam" id="PF10145"/>
    </source>
</evidence>
<feature type="domain" description="Phage tail tape measure protein" evidence="3">
    <location>
        <begin position="205"/>
        <end position="395"/>
    </location>
</feature>
<dbReference type="Proteomes" id="UP000623172">
    <property type="component" value="Unassembled WGS sequence"/>
</dbReference>
<dbReference type="Pfam" id="PF10145">
    <property type="entry name" value="PhageMin_Tail"/>
    <property type="match status" value="1"/>
</dbReference>
<evidence type="ECO:0000313" key="5">
    <source>
        <dbReference type="Proteomes" id="UP000623172"/>
    </source>
</evidence>
<accession>A0A926HQZ6</accession>
<dbReference type="PANTHER" id="PTHR37813:SF1">
    <property type="entry name" value="FELS-2 PROPHAGE PROTEIN"/>
    <property type="match status" value="1"/>
</dbReference>
<feature type="coiled-coil region" evidence="2">
    <location>
        <begin position="698"/>
        <end position="725"/>
    </location>
</feature>
<comment type="caution">
    <text evidence="4">The sequence shown here is derived from an EMBL/GenBank/DDBJ whole genome shotgun (WGS) entry which is preliminary data.</text>
</comment>
<keyword evidence="2" id="KW-0175">Coiled coil</keyword>
<evidence type="ECO:0000313" key="4">
    <source>
        <dbReference type="EMBL" id="MBC8531756.1"/>
    </source>
</evidence>
<dbReference type="InterPro" id="IPR010090">
    <property type="entry name" value="Phage_tape_meas"/>
</dbReference>
<proteinExistence type="predicted"/>
<name>A0A926HQZ6_9FIRM</name>
<keyword evidence="5" id="KW-1185">Reference proteome</keyword>
<organism evidence="4 5">
    <name type="scientific">Gehongia tenuis</name>
    <dbReference type="NCBI Taxonomy" id="2763655"/>
    <lineage>
        <taxon>Bacteria</taxon>
        <taxon>Bacillati</taxon>
        <taxon>Bacillota</taxon>
        <taxon>Clostridia</taxon>
        <taxon>Christensenellales</taxon>
        <taxon>Christensenellaceae</taxon>
        <taxon>Gehongia</taxon>
    </lineage>
</organism>
<dbReference type="RefSeq" id="WP_249316376.1">
    <property type="nucleotide sequence ID" value="NZ_JACRSR010000003.1"/>
</dbReference>
<dbReference type="NCBIfam" id="TIGR01760">
    <property type="entry name" value="tape_meas_TP901"/>
    <property type="match status" value="1"/>
</dbReference>
<feature type="coiled-coil region" evidence="2">
    <location>
        <begin position="53"/>
        <end position="129"/>
    </location>
</feature>